<dbReference type="AlphaFoldDB" id="E1ZT92"/>
<name>E1ZT92_CHLVA</name>
<feature type="chain" id="PRO_5003156501" description="DUF1995 domain-containing protein" evidence="2">
    <location>
        <begin position="24"/>
        <end position="558"/>
    </location>
</feature>
<feature type="compositionally biased region" description="Gly residues" evidence="1">
    <location>
        <begin position="497"/>
        <end position="506"/>
    </location>
</feature>
<dbReference type="RefSeq" id="XP_005843035.1">
    <property type="nucleotide sequence ID" value="XM_005842973.1"/>
</dbReference>
<feature type="region of interest" description="Disordered" evidence="1">
    <location>
        <begin position="174"/>
        <end position="221"/>
    </location>
</feature>
<dbReference type="InterPro" id="IPR018962">
    <property type="entry name" value="DUF1995"/>
</dbReference>
<sequence length="558" mass="57854">MLAHLLLAAALLCCLAAPPPARAQDLPTWDCQLQGACTYYHQDPQTLGCDQRPPQCVPAAPAGGAAPDGQRCAARNANIKGEVLVLDVNSLSYSGGPNKPPAVTTAAECCEACAEQAGCNAWTFCWRLDGCGSGCTETGKTPNEIDPSKELGHCAAVGRYPFRTCSLKRVADPGNAPVWGGGDERDWTSGTVGRAPGVSSAPQARPLGAPSRQRRPAIAAGSSGAAAAASAAAPASASGAASQLPRSPGAMVDQAAAAIQAALDDGVLRQTVTFLIPEFDTACALAKSLLQRLLGTGTAIVAKRIDEGGVEGEPCAVLFPEDKSFLAVVYPTADRLKALQAYAKAERRPLLIVNPQWRNEGQVISDFGFGPWKKAAEDFLGTFEPTYFLREKRIGSPGAHSFKGWALAEMRRATGGVVRVLREWPGQYQSHAMAANGSSQLMEATPAEPGYQELDAMIKRGRAAKQEIFRIAQEATAVYSSGDGGSGDGGEGEGEGGEAAGGGAAPGSGAALAGLSDADVEAMDAATLRRLLLGCGLPASGRISKLRERLREVRDEGE</sequence>
<dbReference type="GeneID" id="17350408"/>
<evidence type="ECO:0000313" key="4">
    <source>
        <dbReference type="EMBL" id="EFN50933.1"/>
    </source>
</evidence>
<accession>E1ZT92</accession>
<dbReference type="OrthoDB" id="567985at2759"/>
<dbReference type="EMBL" id="GL433870">
    <property type="protein sequence ID" value="EFN50933.1"/>
    <property type="molecule type" value="Genomic_DNA"/>
</dbReference>
<dbReference type="eggNOG" id="ENOG502S381">
    <property type="taxonomic scope" value="Eukaryota"/>
</dbReference>
<feature type="region of interest" description="Disordered" evidence="1">
    <location>
        <begin position="479"/>
        <end position="511"/>
    </location>
</feature>
<evidence type="ECO:0000256" key="1">
    <source>
        <dbReference type="SAM" id="MobiDB-lite"/>
    </source>
</evidence>
<organism evidence="5">
    <name type="scientific">Chlorella variabilis</name>
    <name type="common">Green alga</name>
    <dbReference type="NCBI Taxonomy" id="554065"/>
    <lineage>
        <taxon>Eukaryota</taxon>
        <taxon>Viridiplantae</taxon>
        <taxon>Chlorophyta</taxon>
        <taxon>core chlorophytes</taxon>
        <taxon>Trebouxiophyceae</taxon>
        <taxon>Chlorellales</taxon>
        <taxon>Chlorellaceae</taxon>
        <taxon>Chlorella clade</taxon>
        <taxon>Chlorella</taxon>
    </lineage>
</organism>
<keyword evidence="5" id="KW-1185">Reference proteome</keyword>
<feature type="signal peptide" evidence="2">
    <location>
        <begin position="1"/>
        <end position="23"/>
    </location>
</feature>
<dbReference type="Pfam" id="PF09353">
    <property type="entry name" value="DUF1995"/>
    <property type="match status" value="1"/>
</dbReference>
<evidence type="ECO:0000313" key="5">
    <source>
        <dbReference type="Proteomes" id="UP000008141"/>
    </source>
</evidence>
<proteinExistence type="predicted"/>
<evidence type="ECO:0000259" key="3">
    <source>
        <dbReference type="Pfam" id="PF09353"/>
    </source>
</evidence>
<keyword evidence="2" id="KW-0732">Signal</keyword>
<dbReference type="InParanoid" id="E1ZT92"/>
<gene>
    <name evidence="4" type="ORF">CHLNCDRAFT_141583</name>
</gene>
<evidence type="ECO:0000256" key="2">
    <source>
        <dbReference type="SAM" id="SignalP"/>
    </source>
</evidence>
<reference evidence="4 5" key="1">
    <citation type="journal article" date="2010" name="Plant Cell">
        <title>The Chlorella variabilis NC64A genome reveals adaptation to photosymbiosis, coevolution with viruses, and cryptic sex.</title>
        <authorList>
            <person name="Blanc G."/>
            <person name="Duncan G."/>
            <person name="Agarkova I."/>
            <person name="Borodovsky M."/>
            <person name="Gurnon J."/>
            <person name="Kuo A."/>
            <person name="Lindquist E."/>
            <person name="Lucas S."/>
            <person name="Pangilinan J."/>
            <person name="Polle J."/>
            <person name="Salamov A."/>
            <person name="Terry A."/>
            <person name="Yamada T."/>
            <person name="Dunigan D.D."/>
            <person name="Grigoriev I.V."/>
            <person name="Claverie J.M."/>
            <person name="Van Etten J.L."/>
        </authorList>
    </citation>
    <scope>NUCLEOTIDE SEQUENCE [LARGE SCALE GENOMIC DNA]</scope>
    <source>
        <strain evidence="4 5">NC64A</strain>
    </source>
</reference>
<feature type="domain" description="DUF1995" evidence="3">
    <location>
        <begin position="245"/>
        <end position="455"/>
    </location>
</feature>
<dbReference type="InterPro" id="IPR053021">
    <property type="entry name" value="Chloroplast_ADK"/>
</dbReference>
<dbReference type="PANTHER" id="PTHR35509:SF5">
    <property type="entry name" value="SAP DOMAIN-CONTAINING PROTEIN"/>
    <property type="match status" value="1"/>
</dbReference>
<dbReference type="KEGG" id="cvr:CHLNCDRAFT_141583"/>
<dbReference type="PANTHER" id="PTHR35509">
    <property type="entry name" value="DOMAIN PROTEIN, PUTATIVE (DUF1995)-RELATED"/>
    <property type="match status" value="1"/>
</dbReference>
<protein>
    <recommendedName>
        <fullName evidence="3">DUF1995 domain-containing protein</fullName>
    </recommendedName>
</protein>
<dbReference type="Proteomes" id="UP000008141">
    <property type="component" value="Unassembled WGS sequence"/>
</dbReference>